<dbReference type="GO" id="GO:0016779">
    <property type="term" value="F:nucleotidyltransferase activity"/>
    <property type="evidence" value="ECO:0007669"/>
    <property type="project" value="UniProtKB-KW"/>
</dbReference>
<feature type="domain" description="Polymerase nucleotidyl transferase" evidence="10">
    <location>
        <begin position="19"/>
        <end position="85"/>
    </location>
</feature>
<dbReference type="GO" id="GO:0005524">
    <property type="term" value="F:ATP binding"/>
    <property type="evidence" value="ECO:0007669"/>
    <property type="project" value="UniProtKB-KW"/>
</dbReference>
<evidence type="ECO:0000256" key="2">
    <source>
        <dbReference type="ARBA" id="ARBA00022649"/>
    </source>
</evidence>
<evidence type="ECO:0000313" key="12">
    <source>
        <dbReference type="Proteomes" id="UP000505210"/>
    </source>
</evidence>
<evidence type="ECO:0000259" key="10">
    <source>
        <dbReference type="Pfam" id="PF01909"/>
    </source>
</evidence>
<dbReference type="SUPFAM" id="SSF81301">
    <property type="entry name" value="Nucleotidyltransferase"/>
    <property type="match status" value="1"/>
</dbReference>
<evidence type="ECO:0000313" key="11">
    <source>
        <dbReference type="EMBL" id="QKD81200.1"/>
    </source>
</evidence>
<name>A0A6M8B9R4_9CYAN</name>
<proteinExistence type="inferred from homology"/>
<dbReference type="KEGG" id="theu:HPC62_02555"/>
<evidence type="ECO:0000256" key="4">
    <source>
        <dbReference type="ARBA" id="ARBA00022695"/>
    </source>
</evidence>
<dbReference type="InterPro" id="IPR052038">
    <property type="entry name" value="Type-VII_TA_antitoxin"/>
</dbReference>
<dbReference type="CDD" id="cd05403">
    <property type="entry name" value="NT_KNTase_like"/>
    <property type="match status" value="1"/>
</dbReference>
<dbReference type="PANTHER" id="PTHR33571:SF14">
    <property type="entry name" value="PROTEIN ADENYLYLTRANSFERASE MJ0435-RELATED"/>
    <property type="match status" value="1"/>
</dbReference>
<dbReference type="RefSeq" id="WP_172353615.1">
    <property type="nucleotide sequence ID" value="NZ_CP053661.1"/>
</dbReference>
<dbReference type="AlphaFoldDB" id="A0A6M8B9R4"/>
<keyword evidence="3 11" id="KW-0808">Transferase</keyword>
<keyword evidence="5" id="KW-0479">Metal-binding</keyword>
<gene>
    <name evidence="11" type="ORF">HPC62_02555</name>
</gene>
<comment type="cofactor">
    <cofactor evidence="1">
        <name>Mg(2+)</name>
        <dbReference type="ChEBI" id="CHEBI:18420"/>
    </cofactor>
</comment>
<evidence type="ECO:0000256" key="6">
    <source>
        <dbReference type="ARBA" id="ARBA00022741"/>
    </source>
</evidence>
<evidence type="ECO:0000256" key="7">
    <source>
        <dbReference type="ARBA" id="ARBA00022840"/>
    </source>
</evidence>
<protein>
    <submittedName>
        <fullName evidence="11">Nucleotidyltransferase family protein</fullName>
    </submittedName>
</protein>
<dbReference type="Proteomes" id="UP000505210">
    <property type="component" value="Chromosome"/>
</dbReference>
<evidence type="ECO:0000256" key="1">
    <source>
        <dbReference type="ARBA" id="ARBA00001946"/>
    </source>
</evidence>
<keyword evidence="7" id="KW-0067">ATP-binding</keyword>
<evidence type="ECO:0000256" key="8">
    <source>
        <dbReference type="ARBA" id="ARBA00022842"/>
    </source>
</evidence>
<dbReference type="PANTHER" id="PTHR33571">
    <property type="entry name" value="SSL8005 PROTEIN"/>
    <property type="match status" value="1"/>
</dbReference>
<dbReference type="Pfam" id="PF01909">
    <property type="entry name" value="NTP_transf_2"/>
    <property type="match status" value="1"/>
</dbReference>
<keyword evidence="8" id="KW-0460">Magnesium</keyword>
<comment type="similarity">
    <text evidence="9">Belongs to the MntA antitoxin family.</text>
</comment>
<dbReference type="InterPro" id="IPR043519">
    <property type="entry name" value="NT_sf"/>
</dbReference>
<keyword evidence="2" id="KW-1277">Toxin-antitoxin system</keyword>
<dbReference type="InterPro" id="IPR002934">
    <property type="entry name" value="Polymerase_NTP_transf_dom"/>
</dbReference>
<evidence type="ECO:0000256" key="9">
    <source>
        <dbReference type="ARBA" id="ARBA00038276"/>
    </source>
</evidence>
<keyword evidence="6" id="KW-0547">Nucleotide-binding</keyword>
<reference evidence="11 12" key="1">
    <citation type="submission" date="2020-05" db="EMBL/GenBank/DDBJ databases">
        <title>Complete genome sequence of of a novel Thermoleptolyngbya strain isolated from hot springs of Ganzi, Sichuan China.</title>
        <authorList>
            <person name="Tang J."/>
            <person name="Daroch M."/>
            <person name="Li L."/>
            <person name="Waleron K."/>
            <person name="Waleron M."/>
            <person name="Waleron M."/>
        </authorList>
    </citation>
    <scope>NUCLEOTIDE SEQUENCE [LARGE SCALE GENOMIC DNA]</scope>
    <source>
        <strain evidence="11 12">PKUAC-SCTA183</strain>
    </source>
</reference>
<evidence type="ECO:0000256" key="3">
    <source>
        <dbReference type="ARBA" id="ARBA00022679"/>
    </source>
</evidence>
<evidence type="ECO:0000256" key="5">
    <source>
        <dbReference type="ARBA" id="ARBA00022723"/>
    </source>
</evidence>
<dbReference type="GO" id="GO:0046872">
    <property type="term" value="F:metal ion binding"/>
    <property type="evidence" value="ECO:0007669"/>
    <property type="project" value="UniProtKB-KW"/>
</dbReference>
<dbReference type="Gene3D" id="3.30.460.10">
    <property type="entry name" value="Beta Polymerase, domain 2"/>
    <property type="match status" value="1"/>
</dbReference>
<organism evidence="11 12">
    <name type="scientific">Thermoleptolyngbya sichuanensis A183</name>
    <dbReference type="NCBI Taxonomy" id="2737172"/>
    <lineage>
        <taxon>Bacteria</taxon>
        <taxon>Bacillati</taxon>
        <taxon>Cyanobacteriota</taxon>
        <taxon>Cyanophyceae</taxon>
        <taxon>Oculatellales</taxon>
        <taxon>Oculatellaceae</taxon>
        <taxon>Thermoleptolyngbya</taxon>
        <taxon>Thermoleptolyngbya sichuanensis</taxon>
    </lineage>
</organism>
<keyword evidence="12" id="KW-1185">Reference proteome</keyword>
<keyword evidence="4" id="KW-0548">Nucleotidyltransferase</keyword>
<accession>A0A6M8B9R4</accession>
<sequence>MTTRSMKPIAKEEVLAQLKALKPELAQRYGVGQIGVFGSVARNEAHEESDIDVVVQMLPDILKRASLKAELEEKFGRDVDVIRYWHGMNQFLKARIDQEAVYA</sequence>
<dbReference type="EMBL" id="CP053661">
    <property type="protein sequence ID" value="QKD81200.1"/>
    <property type="molecule type" value="Genomic_DNA"/>
</dbReference>